<feature type="transmembrane region" description="Helical" evidence="1">
    <location>
        <begin position="62"/>
        <end position="81"/>
    </location>
</feature>
<keyword evidence="1" id="KW-1133">Transmembrane helix</keyword>
<sequence length="295" mass="30750">MMRPGPLRGEPFEAFVAPARRRPALWRLGLGLLLILLCGVFGAGLMGGVAIALGLAPEGAGRTIALLVSFAGLTLGAVLAARLLGPRGGRTLLGPGGLRPRAFAAGMLATAAIYAAYALIVVGFGIAWNGADAEMPVRAWLTMLPLALLALFIQTSAEEIVFRGYLLQGLAARFTSPAIWLVAPAVVFGLLHWDPARHGVNAPLVVLAITVIGVALGDVTARTGNLSAAMGLHFAHNAVALLWFAQSGPLDELALRTSDAAAEPALLRGLLLAYIGVLLAGYGLWLAWNHRRPRG</sequence>
<keyword evidence="1" id="KW-0472">Membrane</keyword>
<feature type="transmembrane region" description="Helical" evidence="1">
    <location>
        <begin position="174"/>
        <end position="193"/>
    </location>
</feature>
<gene>
    <name evidence="3" type="ORF">DI556_10070</name>
</gene>
<comment type="caution">
    <text evidence="3">The sequence shown here is derived from an EMBL/GenBank/DDBJ whole genome shotgun (WGS) entry which is preliminary data.</text>
</comment>
<feature type="transmembrane region" description="Helical" evidence="1">
    <location>
        <begin position="199"/>
        <end position="219"/>
    </location>
</feature>
<dbReference type="GO" id="GO:0004175">
    <property type="term" value="F:endopeptidase activity"/>
    <property type="evidence" value="ECO:0007669"/>
    <property type="project" value="UniProtKB-ARBA"/>
</dbReference>
<reference evidence="3 4" key="1">
    <citation type="submission" date="2017-08" db="EMBL/GenBank/DDBJ databases">
        <title>Infants hospitalized years apart are colonized by the same room-sourced microbial strains.</title>
        <authorList>
            <person name="Brooks B."/>
            <person name="Olm M.R."/>
            <person name="Firek B.A."/>
            <person name="Baker R."/>
            <person name="Thomas B.C."/>
            <person name="Morowitz M.J."/>
            <person name="Banfield J.F."/>
        </authorList>
    </citation>
    <scope>NUCLEOTIDE SEQUENCE [LARGE SCALE GENOMIC DNA]</scope>
    <source>
        <strain evidence="3">S2_005_002_R2_34</strain>
    </source>
</reference>
<dbReference type="Pfam" id="PF02517">
    <property type="entry name" value="Rce1-like"/>
    <property type="match status" value="1"/>
</dbReference>
<evidence type="ECO:0000313" key="4">
    <source>
        <dbReference type="Proteomes" id="UP000249185"/>
    </source>
</evidence>
<dbReference type="EMBL" id="QFPW01000006">
    <property type="protein sequence ID" value="PZQ49805.1"/>
    <property type="molecule type" value="Genomic_DNA"/>
</dbReference>
<keyword evidence="3" id="KW-0378">Hydrolase</keyword>
<evidence type="ECO:0000259" key="2">
    <source>
        <dbReference type="Pfam" id="PF02517"/>
    </source>
</evidence>
<feature type="transmembrane region" description="Helical" evidence="1">
    <location>
        <begin position="265"/>
        <end position="288"/>
    </location>
</feature>
<keyword evidence="3" id="KW-0645">Protease</keyword>
<evidence type="ECO:0000313" key="3">
    <source>
        <dbReference type="EMBL" id="PZQ49805.1"/>
    </source>
</evidence>
<protein>
    <submittedName>
        <fullName evidence="3">CPBP family intramembrane metalloprotease domain-containing protein</fullName>
    </submittedName>
</protein>
<feature type="transmembrane region" description="Helical" evidence="1">
    <location>
        <begin position="226"/>
        <end position="245"/>
    </location>
</feature>
<feature type="transmembrane region" description="Helical" evidence="1">
    <location>
        <begin position="30"/>
        <end position="56"/>
    </location>
</feature>
<dbReference type="GO" id="GO:0080120">
    <property type="term" value="P:CAAX-box protein maturation"/>
    <property type="evidence" value="ECO:0007669"/>
    <property type="project" value="UniProtKB-ARBA"/>
</dbReference>
<dbReference type="GO" id="GO:0006508">
    <property type="term" value="P:proteolysis"/>
    <property type="evidence" value="ECO:0007669"/>
    <property type="project" value="UniProtKB-KW"/>
</dbReference>
<organism evidence="3 4">
    <name type="scientific">Rhodovulum sulfidophilum</name>
    <name type="common">Rhodobacter sulfidophilus</name>
    <dbReference type="NCBI Taxonomy" id="35806"/>
    <lineage>
        <taxon>Bacteria</taxon>
        <taxon>Pseudomonadati</taxon>
        <taxon>Pseudomonadota</taxon>
        <taxon>Alphaproteobacteria</taxon>
        <taxon>Rhodobacterales</taxon>
        <taxon>Paracoccaceae</taxon>
        <taxon>Rhodovulum</taxon>
    </lineage>
</organism>
<proteinExistence type="predicted"/>
<dbReference type="Proteomes" id="UP000249185">
    <property type="component" value="Unassembled WGS sequence"/>
</dbReference>
<keyword evidence="1" id="KW-0812">Transmembrane</keyword>
<dbReference type="InterPro" id="IPR052710">
    <property type="entry name" value="CAAX_protease"/>
</dbReference>
<dbReference type="AlphaFoldDB" id="A0A2W5NGB5"/>
<evidence type="ECO:0000256" key="1">
    <source>
        <dbReference type="SAM" id="Phobius"/>
    </source>
</evidence>
<dbReference type="PANTHER" id="PTHR36435">
    <property type="entry name" value="SLR1288 PROTEIN"/>
    <property type="match status" value="1"/>
</dbReference>
<dbReference type="GO" id="GO:0008237">
    <property type="term" value="F:metallopeptidase activity"/>
    <property type="evidence" value="ECO:0007669"/>
    <property type="project" value="UniProtKB-KW"/>
</dbReference>
<accession>A0A2W5NGB5</accession>
<feature type="transmembrane region" description="Helical" evidence="1">
    <location>
        <begin position="102"/>
        <end position="128"/>
    </location>
</feature>
<dbReference type="InterPro" id="IPR003675">
    <property type="entry name" value="Rce1/LyrA-like_dom"/>
</dbReference>
<feature type="domain" description="CAAX prenyl protease 2/Lysostaphin resistance protein A-like" evidence="2">
    <location>
        <begin position="142"/>
        <end position="239"/>
    </location>
</feature>
<keyword evidence="3" id="KW-0482">Metalloprotease</keyword>
<feature type="transmembrane region" description="Helical" evidence="1">
    <location>
        <begin position="140"/>
        <end position="162"/>
    </location>
</feature>
<name>A0A2W5NGB5_RHOSU</name>
<dbReference type="PANTHER" id="PTHR36435:SF1">
    <property type="entry name" value="CAAX AMINO TERMINAL PROTEASE FAMILY PROTEIN"/>
    <property type="match status" value="1"/>
</dbReference>